<organism evidence="5">
    <name type="scientific">Brugia timori</name>
    <dbReference type="NCBI Taxonomy" id="42155"/>
    <lineage>
        <taxon>Eukaryota</taxon>
        <taxon>Metazoa</taxon>
        <taxon>Ecdysozoa</taxon>
        <taxon>Nematoda</taxon>
        <taxon>Chromadorea</taxon>
        <taxon>Rhabditida</taxon>
        <taxon>Spirurina</taxon>
        <taxon>Spiruromorpha</taxon>
        <taxon>Filarioidea</taxon>
        <taxon>Onchocercidae</taxon>
        <taxon>Brugia</taxon>
    </lineage>
</organism>
<keyword evidence="1" id="KW-0732">Signal</keyword>
<evidence type="ECO:0000313" key="5">
    <source>
        <dbReference type="WBParaSite" id="BTMF_0000477901-mRNA-1"/>
    </source>
</evidence>
<protein>
    <submittedName>
        <fullName evidence="5">Calx-beta domain-containing protein</fullName>
    </submittedName>
</protein>
<dbReference type="Pfam" id="PF03160">
    <property type="entry name" value="Calx-beta"/>
    <property type="match status" value="1"/>
</dbReference>
<dbReference type="WBParaSite" id="BTMF_0000477901-mRNA-1">
    <property type="protein sequence ID" value="BTMF_0000477901-mRNA-1"/>
    <property type="gene ID" value="BTMF_0000477901"/>
</dbReference>
<evidence type="ECO:0000256" key="3">
    <source>
        <dbReference type="ARBA" id="ARBA00022837"/>
    </source>
</evidence>
<sequence>LKWNSKKMLEEADRVKEASEIGETIEFSARVYSIAKESTKVMLRIIRHEPTNKTIAFHYSTKNGLAKKDVHFLSKSETVQFKSGEKIKEIYIDLVEGAIWQIGDIFYVRLKLVGNFIA</sequence>
<proteinExistence type="predicted"/>
<evidence type="ECO:0000256" key="1">
    <source>
        <dbReference type="ARBA" id="ARBA00022729"/>
    </source>
</evidence>
<evidence type="ECO:0000256" key="2">
    <source>
        <dbReference type="ARBA" id="ARBA00022737"/>
    </source>
</evidence>
<name>A0A0R3QEI9_9BILA</name>
<keyword evidence="3" id="KW-0106">Calcium</keyword>
<reference evidence="5" key="1">
    <citation type="submission" date="2017-02" db="UniProtKB">
        <authorList>
            <consortium name="WormBaseParasite"/>
        </authorList>
    </citation>
    <scope>IDENTIFICATION</scope>
</reference>
<accession>A0A0R3QEI9</accession>
<dbReference type="InterPro" id="IPR003644">
    <property type="entry name" value="Calx_beta"/>
</dbReference>
<keyword evidence="2" id="KW-0677">Repeat</keyword>
<dbReference type="GO" id="GO:0007154">
    <property type="term" value="P:cell communication"/>
    <property type="evidence" value="ECO:0007669"/>
    <property type="project" value="InterPro"/>
</dbReference>
<dbReference type="AlphaFoldDB" id="A0A0R3QEI9"/>
<evidence type="ECO:0000259" key="4">
    <source>
        <dbReference type="Pfam" id="PF03160"/>
    </source>
</evidence>
<dbReference type="STRING" id="42155.A0A0R3QEI9"/>
<dbReference type="GO" id="GO:0016020">
    <property type="term" value="C:membrane"/>
    <property type="evidence" value="ECO:0007669"/>
    <property type="project" value="InterPro"/>
</dbReference>
<dbReference type="Gene3D" id="2.60.40.2030">
    <property type="match status" value="1"/>
</dbReference>
<feature type="domain" description="Calx-beta" evidence="4">
    <location>
        <begin position="23"/>
        <end position="111"/>
    </location>
</feature>
<dbReference type="InterPro" id="IPR038081">
    <property type="entry name" value="CalX-like_sf"/>
</dbReference>
<dbReference type="SUPFAM" id="SSF141072">
    <property type="entry name" value="CalX-like"/>
    <property type="match status" value="1"/>
</dbReference>